<dbReference type="GeneID" id="26639398"/>
<sequence>MSGIGPTICGPDPGYGLRVRLDHAKAKTLAAADFACSCGLPPEDAVGYEAVESLVIRAERHMRDECPNSRVRKAAALRSARRIQQASKKRK</sequence>
<keyword evidence="2" id="KW-1185">Reference proteome</keyword>
<name>A0A0M4S2J7_9CAUD</name>
<protein>
    <submittedName>
        <fullName evidence="1">Uncharacterized protein</fullName>
    </submittedName>
</protein>
<evidence type="ECO:0000313" key="2">
    <source>
        <dbReference type="Proteomes" id="UP000202764"/>
    </source>
</evidence>
<reference evidence="1 2" key="1">
    <citation type="submission" date="2015-06" db="EMBL/GenBank/DDBJ databases">
        <title>Complete genomic sequence analysis of two virulent actinophages of Streptomyces flavovirens.</title>
        <authorList>
            <person name="Sharaf A."/>
            <person name="Marie E."/>
            <person name="ElBaz R."/>
            <person name="Elmaghraby I."/>
            <person name="Mercati F."/>
        </authorList>
    </citation>
    <scope>NUCLEOTIDE SEQUENCE [LARGE SCALE GENOMIC DNA]</scope>
</reference>
<organism evidence="1 2">
    <name type="scientific">Streptomyces phage SF3</name>
    <dbReference type="NCBI Taxonomy" id="1690818"/>
    <lineage>
        <taxon>Viruses</taxon>
        <taxon>Duplodnaviria</taxon>
        <taxon>Heunggongvirae</taxon>
        <taxon>Uroviricota</taxon>
        <taxon>Caudoviricetes</taxon>
        <taxon>Siftrevirus</taxon>
        <taxon>Siftrevirus SF3</taxon>
    </lineage>
</organism>
<dbReference type="RefSeq" id="YP_009213180.1">
    <property type="nucleotide sequence ID" value="NC_028952.1"/>
</dbReference>
<proteinExistence type="predicted"/>
<gene>
    <name evidence="1" type="ORF">SF3_530</name>
</gene>
<evidence type="ECO:0000313" key="1">
    <source>
        <dbReference type="EMBL" id="ALF00184.1"/>
    </source>
</evidence>
<dbReference type="EMBL" id="KT221034">
    <property type="protein sequence ID" value="ALF00184.1"/>
    <property type="molecule type" value="Genomic_DNA"/>
</dbReference>
<accession>A0A0M4S2J7</accession>
<dbReference type="KEGG" id="vg:26639398"/>
<dbReference type="Proteomes" id="UP000202764">
    <property type="component" value="Segment"/>
</dbReference>